<feature type="transmembrane region" description="Helical" evidence="5">
    <location>
        <begin position="93"/>
        <end position="111"/>
    </location>
</feature>
<feature type="transmembrane region" description="Helical" evidence="5">
    <location>
        <begin position="360"/>
        <end position="381"/>
    </location>
</feature>
<dbReference type="SUPFAM" id="SSF103473">
    <property type="entry name" value="MFS general substrate transporter"/>
    <property type="match status" value="1"/>
</dbReference>
<evidence type="ECO:0000313" key="8">
    <source>
        <dbReference type="Proteomes" id="UP001172681"/>
    </source>
</evidence>
<evidence type="ECO:0000256" key="5">
    <source>
        <dbReference type="SAM" id="Phobius"/>
    </source>
</evidence>
<feature type="transmembrane region" description="Helical" evidence="5">
    <location>
        <begin position="215"/>
        <end position="235"/>
    </location>
</feature>
<dbReference type="InterPro" id="IPR036259">
    <property type="entry name" value="MFS_trans_sf"/>
</dbReference>
<evidence type="ECO:0000256" key="3">
    <source>
        <dbReference type="ARBA" id="ARBA00022989"/>
    </source>
</evidence>
<evidence type="ECO:0000256" key="2">
    <source>
        <dbReference type="ARBA" id="ARBA00022692"/>
    </source>
</evidence>
<dbReference type="GO" id="GO:0022857">
    <property type="term" value="F:transmembrane transporter activity"/>
    <property type="evidence" value="ECO:0007669"/>
    <property type="project" value="InterPro"/>
</dbReference>
<evidence type="ECO:0000259" key="6">
    <source>
        <dbReference type="SMART" id="SM00829"/>
    </source>
</evidence>
<feature type="transmembrane region" description="Helical" evidence="5">
    <location>
        <begin position="461"/>
        <end position="484"/>
    </location>
</feature>
<dbReference type="InterPro" id="IPR013154">
    <property type="entry name" value="ADH-like_N"/>
</dbReference>
<gene>
    <name evidence="7" type="ORF">H2204_009801</name>
</gene>
<dbReference type="GO" id="GO:0005886">
    <property type="term" value="C:plasma membrane"/>
    <property type="evidence" value="ECO:0007669"/>
    <property type="project" value="TreeGrafter"/>
</dbReference>
<dbReference type="Pfam" id="PF08240">
    <property type="entry name" value="ADH_N"/>
    <property type="match status" value="1"/>
</dbReference>
<reference evidence="7" key="1">
    <citation type="submission" date="2022-10" db="EMBL/GenBank/DDBJ databases">
        <title>Culturing micro-colonial fungi from biological soil crusts in the Mojave desert and describing Neophaeococcomyces mojavensis, and introducing the new genera and species Taxawa tesnikishii.</title>
        <authorList>
            <person name="Kurbessoian T."/>
            <person name="Stajich J.E."/>
        </authorList>
    </citation>
    <scope>NUCLEOTIDE SEQUENCE</scope>
    <source>
        <strain evidence="7">TK_35</strain>
    </source>
</reference>
<protein>
    <recommendedName>
        <fullName evidence="6">Enoyl reductase (ER) domain-containing protein</fullName>
    </recommendedName>
</protein>
<dbReference type="Pfam" id="PF00107">
    <property type="entry name" value="ADH_zinc_N"/>
    <property type="match status" value="1"/>
</dbReference>
<dbReference type="EMBL" id="JAPDRN010000078">
    <property type="protein sequence ID" value="KAJ9627390.1"/>
    <property type="molecule type" value="Genomic_DNA"/>
</dbReference>
<comment type="caution">
    <text evidence="7">The sequence shown here is derived from an EMBL/GenBank/DDBJ whole genome shotgun (WGS) entry which is preliminary data.</text>
</comment>
<evidence type="ECO:0000256" key="4">
    <source>
        <dbReference type="ARBA" id="ARBA00023136"/>
    </source>
</evidence>
<sequence>MAERNDSVNEVAYGIYGTSQLIASDGHGDRKYIVLVPHPTSDPNDPLNWTYPKKLLTIFGIMCFAFFCGVVVTGPIAAWTYTIEDIGITETQLNYALAINLLGLGFGNVGYTLISAQLGRRTVYLIASIGGICTSIWTAVYDSSGSNYARSLILGFLLAPYEGMTMTIAGDLFFLHERGTYMAVIFLCALLGTDLGTIMDGYIASSPISYIDWRWTGWIPTIGFGFTFLVIFFFFEETRYLRSSHTQPYTATRVDNEDNSEEILQKEGMSAPQSDTRVADSHPTRKGWLQRMAPWQILPRTSRKSTWELLKEICVLSTYPAVLWAGCVYGVNLAWFACILSMLAVVIFEPPFNFTASAFGLTRVGTITGSILALIIAGPLSDRIATALARRRGGIREAEDRLPLFFAALVFMPGALLIFGFAAYYKTHWMGPVFGEAMTSFSYAFASELAMSYVVDCYRPVAVEAFVGIVVIRNLWGFGFTFAISPWLAASNVRDVCIVLAVVTIVVYATTIPLYIYGLSEGLIALWGHFVKTSLERERTEMSLDDREELELWAVVEHNRPLQRLRQPLPVPKGTEVLIKVTHCGVCHSDVHLWEGKYTLPLPRALGHEILGTVAALGPEVEGVVPLQSQQVVFPWLGCGMCNHCQEGHNNRCLKPQSLGINLHGGFASHVVVPHPRYLVDVENVDPAFASTLGCSGVTVYNALEKVLPLPSDEPVVLIGAGGLGLLAISMLRALGHRSIISVDISEEKVKVAREAGATATVRSGTETTATDLLAATGGPVLAVVDFVNVPASATLGLDVLRKTGKLVLVGLSGGIMQLNLATMIFKAASIVGTNTGDLYHLQAVARLAKEGKLKPIQMTEAPWEQAGQALEALAQGKVVGRTVLVK</sequence>
<name>A0AA38XXD1_9EURO</name>
<keyword evidence="8" id="KW-1185">Reference proteome</keyword>
<dbReference type="SMART" id="SM00829">
    <property type="entry name" value="PKS_ER"/>
    <property type="match status" value="1"/>
</dbReference>
<dbReference type="SUPFAM" id="SSF50129">
    <property type="entry name" value="GroES-like"/>
    <property type="match status" value="1"/>
</dbReference>
<dbReference type="Pfam" id="PF07690">
    <property type="entry name" value="MFS_1"/>
    <property type="match status" value="1"/>
</dbReference>
<feature type="transmembrane region" description="Helical" evidence="5">
    <location>
        <begin position="123"/>
        <end position="140"/>
    </location>
</feature>
<dbReference type="InterPro" id="IPR011701">
    <property type="entry name" value="MFS"/>
</dbReference>
<dbReference type="Gene3D" id="3.40.50.720">
    <property type="entry name" value="NAD(P)-binding Rossmann-like Domain"/>
    <property type="match status" value="1"/>
</dbReference>
<evidence type="ECO:0000256" key="1">
    <source>
        <dbReference type="ARBA" id="ARBA00004141"/>
    </source>
</evidence>
<feature type="transmembrane region" description="Helical" evidence="5">
    <location>
        <begin position="152"/>
        <end position="174"/>
    </location>
</feature>
<feature type="transmembrane region" description="Helical" evidence="5">
    <location>
        <begin position="55"/>
        <end position="81"/>
    </location>
</feature>
<feature type="transmembrane region" description="Helical" evidence="5">
    <location>
        <begin position="321"/>
        <end position="348"/>
    </location>
</feature>
<dbReference type="Gene3D" id="1.20.1250.20">
    <property type="entry name" value="MFS general substrate transporter like domains"/>
    <property type="match status" value="1"/>
</dbReference>
<dbReference type="InterPro" id="IPR036291">
    <property type="entry name" value="NAD(P)-bd_dom_sf"/>
</dbReference>
<feature type="transmembrane region" description="Helical" evidence="5">
    <location>
        <begin position="402"/>
        <end position="425"/>
    </location>
</feature>
<dbReference type="GO" id="GO:0016491">
    <property type="term" value="F:oxidoreductase activity"/>
    <property type="evidence" value="ECO:0007669"/>
    <property type="project" value="InterPro"/>
</dbReference>
<proteinExistence type="predicted"/>
<dbReference type="InterPro" id="IPR020843">
    <property type="entry name" value="ER"/>
</dbReference>
<dbReference type="Proteomes" id="UP001172681">
    <property type="component" value="Unassembled WGS sequence"/>
</dbReference>
<dbReference type="InterPro" id="IPR013149">
    <property type="entry name" value="ADH-like_C"/>
</dbReference>
<keyword evidence="4 5" id="KW-0472">Membrane</keyword>
<accession>A0AA38XXD1</accession>
<dbReference type="CDD" id="cd08240">
    <property type="entry name" value="6_hydroxyhexanoate_dh_like"/>
    <property type="match status" value="1"/>
</dbReference>
<dbReference type="SUPFAM" id="SSF51735">
    <property type="entry name" value="NAD(P)-binding Rossmann-fold domains"/>
    <property type="match status" value="1"/>
</dbReference>
<comment type="subcellular location">
    <subcellularLocation>
        <location evidence="1">Membrane</location>
        <topology evidence="1">Multi-pass membrane protein</topology>
    </subcellularLocation>
</comment>
<feature type="domain" description="Enoyl reductase (ER)" evidence="6">
    <location>
        <begin position="560"/>
        <end position="885"/>
    </location>
</feature>
<feature type="transmembrane region" description="Helical" evidence="5">
    <location>
        <begin position="181"/>
        <end position="203"/>
    </location>
</feature>
<dbReference type="Gene3D" id="3.90.180.10">
    <property type="entry name" value="Medium-chain alcohol dehydrogenases, catalytic domain"/>
    <property type="match status" value="1"/>
</dbReference>
<organism evidence="7 8">
    <name type="scientific">Knufia peltigerae</name>
    <dbReference type="NCBI Taxonomy" id="1002370"/>
    <lineage>
        <taxon>Eukaryota</taxon>
        <taxon>Fungi</taxon>
        <taxon>Dikarya</taxon>
        <taxon>Ascomycota</taxon>
        <taxon>Pezizomycotina</taxon>
        <taxon>Eurotiomycetes</taxon>
        <taxon>Chaetothyriomycetidae</taxon>
        <taxon>Chaetothyriales</taxon>
        <taxon>Trichomeriaceae</taxon>
        <taxon>Knufia</taxon>
    </lineage>
</organism>
<dbReference type="PANTHER" id="PTHR23502">
    <property type="entry name" value="MAJOR FACILITATOR SUPERFAMILY"/>
    <property type="match status" value="1"/>
</dbReference>
<feature type="transmembrane region" description="Helical" evidence="5">
    <location>
        <begin position="496"/>
        <end position="517"/>
    </location>
</feature>
<dbReference type="InterPro" id="IPR011032">
    <property type="entry name" value="GroES-like_sf"/>
</dbReference>
<evidence type="ECO:0000313" key="7">
    <source>
        <dbReference type="EMBL" id="KAJ9627390.1"/>
    </source>
</evidence>
<dbReference type="PANTHER" id="PTHR23502:SF34">
    <property type="entry name" value="PROTEIN HOL1"/>
    <property type="match status" value="1"/>
</dbReference>
<keyword evidence="3 5" id="KW-1133">Transmembrane helix</keyword>
<dbReference type="AlphaFoldDB" id="A0AA38XXD1"/>
<keyword evidence="2 5" id="KW-0812">Transmembrane</keyword>